<evidence type="ECO:0000313" key="1">
    <source>
        <dbReference type="EMBL" id="GJS89001.1"/>
    </source>
</evidence>
<dbReference type="EMBL" id="BQNB010011316">
    <property type="protein sequence ID" value="GJS89001.1"/>
    <property type="molecule type" value="Genomic_DNA"/>
</dbReference>
<comment type="caution">
    <text evidence="1">The sequence shown here is derived from an EMBL/GenBank/DDBJ whole genome shotgun (WGS) entry which is preliminary data.</text>
</comment>
<proteinExistence type="predicted"/>
<accession>A0ABQ4ZGY5</accession>
<evidence type="ECO:0000313" key="2">
    <source>
        <dbReference type="Proteomes" id="UP001151760"/>
    </source>
</evidence>
<name>A0ABQ4ZGY5_9ASTR</name>
<dbReference type="InterPro" id="IPR001830">
    <property type="entry name" value="Glyco_trans_20"/>
</dbReference>
<keyword evidence="2" id="KW-1185">Reference proteome</keyword>
<dbReference type="PANTHER" id="PTHR10788">
    <property type="entry name" value="TREHALOSE-6-PHOSPHATE SYNTHASE"/>
    <property type="match status" value="1"/>
</dbReference>
<reference evidence="1" key="1">
    <citation type="journal article" date="2022" name="Int. J. Mol. Sci.">
        <title>Draft Genome of Tanacetum Coccineum: Genomic Comparison of Closely Related Tanacetum-Family Plants.</title>
        <authorList>
            <person name="Yamashiro T."/>
            <person name="Shiraishi A."/>
            <person name="Nakayama K."/>
            <person name="Satake H."/>
        </authorList>
    </citation>
    <scope>NUCLEOTIDE SEQUENCE</scope>
</reference>
<protein>
    <submittedName>
        <fullName evidence="1">Alpha,alpha-trehalose-phosphate synthase [UDP-forming] 6-like protein</fullName>
    </submittedName>
</protein>
<reference evidence="1" key="2">
    <citation type="submission" date="2022-01" db="EMBL/GenBank/DDBJ databases">
        <authorList>
            <person name="Yamashiro T."/>
            <person name="Shiraishi A."/>
            <person name="Satake H."/>
            <person name="Nakayama K."/>
        </authorList>
    </citation>
    <scope>NUCLEOTIDE SEQUENCE</scope>
</reference>
<organism evidence="1 2">
    <name type="scientific">Tanacetum coccineum</name>
    <dbReference type="NCBI Taxonomy" id="301880"/>
    <lineage>
        <taxon>Eukaryota</taxon>
        <taxon>Viridiplantae</taxon>
        <taxon>Streptophyta</taxon>
        <taxon>Embryophyta</taxon>
        <taxon>Tracheophyta</taxon>
        <taxon>Spermatophyta</taxon>
        <taxon>Magnoliopsida</taxon>
        <taxon>eudicotyledons</taxon>
        <taxon>Gunneridae</taxon>
        <taxon>Pentapetalae</taxon>
        <taxon>asterids</taxon>
        <taxon>campanulids</taxon>
        <taxon>Asterales</taxon>
        <taxon>Asteraceae</taxon>
        <taxon>Asteroideae</taxon>
        <taxon>Anthemideae</taxon>
        <taxon>Anthemidinae</taxon>
        <taxon>Tanacetum</taxon>
    </lineage>
</organism>
<dbReference type="Proteomes" id="UP001151760">
    <property type="component" value="Unassembled WGS sequence"/>
</dbReference>
<sequence>MSFSNSEASLGGMLNKDPHSRLTGPKLLDHLFVAETFEDVEARMRNGRRVLVEVSGWQQNAHPVMKLYTETTDGSMIEQKDTLIVWCYEDADPDFGSCHLKSFLIISRACSPKNQLESKDGKLVSRLNRM</sequence>
<dbReference type="Pfam" id="PF02358">
    <property type="entry name" value="Trehalose_PPase"/>
    <property type="match status" value="1"/>
</dbReference>
<gene>
    <name evidence="1" type="ORF">Tco_0771637</name>
</gene>
<dbReference type="PANTHER" id="PTHR10788:SF48">
    <property type="entry name" value="ALPHA,ALPHA-TREHALOSE-PHOSPHATE SYNTHASE [UDP-FORMING] 6"/>
    <property type="match status" value="1"/>
</dbReference>
<dbReference type="InterPro" id="IPR003337">
    <property type="entry name" value="Trehalose_PPase"/>
</dbReference>